<dbReference type="GO" id="GO:0047560">
    <property type="term" value="F:3-dehydrosphinganine reductase activity"/>
    <property type="evidence" value="ECO:0007669"/>
    <property type="project" value="TreeGrafter"/>
</dbReference>
<evidence type="ECO:0000256" key="1">
    <source>
        <dbReference type="SAM" id="MobiDB-lite"/>
    </source>
</evidence>
<proteinExistence type="predicted"/>
<dbReference type="GO" id="GO:0030148">
    <property type="term" value="P:sphingolipid biosynthetic process"/>
    <property type="evidence" value="ECO:0007669"/>
    <property type="project" value="TreeGrafter"/>
</dbReference>
<reference evidence="3" key="1">
    <citation type="submission" date="2021-01" db="EMBL/GenBank/DDBJ databases">
        <authorList>
            <person name="Corre E."/>
            <person name="Pelletier E."/>
            <person name="Niang G."/>
            <person name="Scheremetjew M."/>
            <person name="Finn R."/>
            <person name="Kale V."/>
            <person name="Holt S."/>
            <person name="Cochrane G."/>
            <person name="Meng A."/>
            <person name="Brown T."/>
            <person name="Cohen L."/>
        </authorList>
    </citation>
    <scope>NUCLEOTIDE SEQUENCE</scope>
    <source>
        <strain evidence="3">CCMP281</strain>
    </source>
</reference>
<sequence length="579" mass="62065">MPSLDAYGLPPQPQSQAHDLPTLGTELQEISAEPQLQHLTSMEGQQSASHVPPPTPPPFASPPDKVVTSGGQPSCTPPSIAQNTATFQPVTDEPFRIRIPPALLDRAPAARRGAGRRWKALPRRSVCTGFCTGMGAVTQSVRLLLGTILGWALVSISLVLFLGLAMQLIWVIPLLGLLACLVPSASSAKPAHLRLHSSHVVVVGGSTGLTRAVVLEAVQQGADVTLLAPEGNSLHAVYEEMKLTSMDRLDRSKTATSKAEQRKQQLRCSPLQSHVGPMVCFTALQNVLEVVGRVDALICLPVELVQDFNAAADDVHSGADASEAWQGADLNDPMLCCVWAIRAVAHSMQRSGHGRVLLVGDSARESPLTSATRRLRHHLALHGLADRTRKELGNHTIAVGVVAPLERRCASPPEAVDTATRQTTRRREGLLGLIGISPLHGWDVRRYAAHLIAAMVRGDAFVGVQVGGAKGVLSSHLQQFGFAAASSKWALAHAFVLPLLWLLDLDLPVQWQVCCARLCCRERLSSVIIPTASQKSHPHHPTHANPIPLHSALTQTLAYPTFGLIQGASRIQATHSIRP</sequence>
<dbReference type="GO" id="GO:0005789">
    <property type="term" value="C:endoplasmic reticulum membrane"/>
    <property type="evidence" value="ECO:0007669"/>
    <property type="project" value="TreeGrafter"/>
</dbReference>
<dbReference type="SUPFAM" id="SSF51735">
    <property type="entry name" value="NAD(P)-binding Rossmann-fold domains"/>
    <property type="match status" value="1"/>
</dbReference>
<evidence type="ECO:0000256" key="2">
    <source>
        <dbReference type="SAM" id="Phobius"/>
    </source>
</evidence>
<feature type="compositionally biased region" description="Polar residues" evidence="1">
    <location>
        <begin position="37"/>
        <end position="49"/>
    </location>
</feature>
<keyword evidence="2" id="KW-1133">Transmembrane helix</keyword>
<dbReference type="AlphaFoldDB" id="A0A7S3ALA2"/>
<keyword evidence="2" id="KW-0812">Transmembrane</keyword>
<accession>A0A7S3ALA2</accession>
<dbReference type="EMBL" id="HBHX01015862">
    <property type="protein sequence ID" value="CAE0108217.1"/>
    <property type="molecule type" value="Transcribed_RNA"/>
</dbReference>
<gene>
    <name evidence="3" type="ORF">HERI1096_LOCUS8877</name>
</gene>
<dbReference type="InterPro" id="IPR036291">
    <property type="entry name" value="NAD(P)-bd_dom_sf"/>
</dbReference>
<dbReference type="Gene3D" id="3.40.50.720">
    <property type="entry name" value="NAD(P)-binding Rossmann-like Domain"/>
    <property type="match status" value="1"/>
</dbReference>
<feature type="transmembrane region" description="Helical" evidence="2">
    <location>
        <begin position="143"/>
        <end position="162"/>
    </location>
</feature>
<feature type="compositionally biased region" description="Pro residues" evidence="1">
    <location>
        <begin position="51"/>
        <end position="61"/>
    </location>
</feature>
<keyword evidence="2" id="KW-0472">Membrane</keyword>
<protein>
    <submittedName>
        <fullName evidence="3">Uncharacterized protein</fullName>
    </submittedName>
</protein>
<dbReference type="PANTHER" id="PTHR43550:SF3">
    <property type="entry name" value="3-KETODIHYDROSPHINGOSINE REDUCTASE"/>
    <property type="match status" value="1"/>
</dbReference>
<name>A0A7S3ALA2_9EUKA</name>
<organism evidence="3">
    <name type="scientific">Haptolina ericina</name>
    <dbReference type="NCBI Taxonomy" id="156174"/>
    <lineage>
        <taxon>Eukaryota</taxon>
        <taxon>Haptista</taxon>
        <taxon>Haptophyta</taxon>
        <taxon>Prymnesiophyceae</taxon>
        <taxon>Prymnesiales</taxon>
        <taxon>Prymnesiaceae</taxon>
        <taxon>Haptolina</taxon>
    </lineage>
</organism>
<feature type="compositionally biased region" description="Polar residues" evidence="1">
    <location>
        <begin position="69"/>
        <end position="80"/>
    </location>
</feature>
<evidence type="ECO:0000313" key="3">
    <source>
        <dbReference type="EMBL" id="CAE0108217.1"/>
    </source>
</evidence>
<dbReference type="PANTHER" id="PTHR43550">
    <property type="entry name" value="3-KETODIHYDROSPHINGOSINE REDUCTASE"/>
    <property type="match status" value="1"/>
</dbReference>
<feature type="region of interest" description="Disordered" evidence="1">
    <location>
        <begin position="1"/>
        <end position="80"/>
    </location>
</feature>
<dbReference type="GO" id="GO:0006666">
    <property type="term" value="P:3-keto-sphinganine metabolic process"/>
    <property type="evidence" value="ECO:0007669"/>
    <property type="project" value="TreeGrafter"/>
</dbReference>